<feature type="non-terminal residue" evidence="2">
    <location>
        <position position="1"/>
    </location>
</feature>
<dbReference type="InterPro" id="IPR003599">
    <property type="entry name" value="Ig_sub"/>
</dbReference>
<gene>
    <name evidence="2" type="primary">Siglec1_2</name>
    <name evidence="2" type="ORF">SITEUR_R15583</name>
</gene>
<reference evidence="2 3" key="1">
    <citation type="submission" date="2019-09" db="EMBL/GenBank/DDBJ databases">
        <title>Bird 10,000 Genomes (B10K) Project - Family phase.</title>
        <authorList>
            <person name="Zhang G."/>
        </authorList>
    </citation>
    <scope>NUCLEOTIDE SEQUENCE [LARGE SCALE GENOMIC DNA]</scope>
    <source>
        <strain evidence="2">B10K-DU-002-25</strain>
        <tissue evidence="2">Muscle</tissue>
    </source>
</reference>
<dbReference type="GO" id="GO:0046790">
    <property type="term" value="F:virion binding"/>
    <property type="evidence" value="ECO:0007669"/>
    <property type="project" value="TreeGrafter"/>
</dbReference>
<name>A0A7L1UW58_SITEU</name>
<dbReference type="SMART" id="SM00408">
    <property type="entry name" value="IGc2"/>
    <property type="match status" value="1"/>
</dbReference>
<protein>
    <submittedName>
        <fullName evidence="2">SN protein</fullName>
    </submittedName>
</protein>
<dbReference type="GO" id="GO:0005886">
    <property type="term" value="C:plasma membrane"/>
    <property type="evidence" value="ECO:0007669"/>
    <property type="project" value="TreeGrafter"/>
</dbReference>
<dbReference type="Pfam" id="PF13895">
    <property type="entry name" value="Ig_2"/>
    <property type="match status" value="1"/>
</dbReference>
<dbReference type="SMART" id="SM00409">
    <property type="entry name" value="IG"/>
    <property type="match status" value="1"/>
</dbReference>
<feature type="non-terminal residue" evidence="2">
    <location>
        <position position="110"/>
    </location>
</feature>
<dbReference type="EMBL" id="VXBS01002030">
    <property type="protein sequence ID" value="NXO77168.1"/>
    <property type="molecule type" value="Genomic_DNA"/>
</dbReference>
<keyword evidence="3" id="KW-1185">Reference proteome</keyword>
<dbReference type="SUPFAM" id="SSF48726">
    <property type="entry name" value="Immunoglobulin"/>
    <property type="match status" value="1"/>
</dbReference>
<dbReference type="InterPro" id="IPR036179">
    <property type="entry name" value="Ig-like_dom_sf"/>
</dbReference>
<dbReference type="AlphaFoldDB" id="A0A7L1UW58"/>
<feature type="domain" description="Ig-like" evidence="1">
    <location>
        <begin position="24"/>
        <end position="105"/>
    </location>
</feature>
<dbReference type="Gene3D" id="2.60.40.10">
    <property type="entry name" value="Immunoglobulins"/>
    <property type="match status" value="1"/>
</dbReference>
<dbReference type="GO" id="GO:0005770">
    <property type="term" value="C:late endosome"/>
    <property type="evidence" value="ECO:0007669"/>
    <property type="project" value="TreeGrafter"/>
</dbReference>
<dbReference type="GO" id="GO:0075512">
    <property type="term" value="P:clathrin-dependent endocytosis of virus by host cell"/>
    <property type="evidence" value="ECO:0007669"/>
    <property type="project" value="TreeGrafter"/>
</dbReference>
<dbReference type="Proteomes" id="UP000583915">
    <property type="component" value="Unassembled WGS sequence"/>
</dbReference>
<evidence type="ECO:0000313" key="2">
    <source>
        <dbReference type="EMBL" id="NXO77168.1"/>
    </source>
</evidence>
<evidence type="ECO:0000313" key="3">
    <source>
        <dbReference type="Proteomes" id="UP000583915"/>
    </source>
</evidence>
<dbReference type="PANTHER" id="PTHR47243:SF1">
    <property type="entry name" value="SIALOADHESIN"/>
    <property type="match status" value="1"/>
</dbReference>
<sequence>EYRCVATNAHGNASTAGNFTGGAARVWIRPSPEVREGDAATLTCAVAGGDRDVLSYTWYRDGAWLLTGSSPNLTLPAVTASDAGSYLCSVRTPARNHSASAATLSVLCEC</sequence>
<comment type="caution">
    <text evidence="2">The sequence shown here is derived from an EMBL/GenBank/DDBJ whole genome shotgun (WGS) entry which is preliminary data.</text>
</comment>
<dbReference type="PROSITE" id="PS50835">
    <property type="entry name" value="IG_LIKE"/>
    <property type="match status" value="1"/>
</dbReference>
<proteinExistence type="predicted"/>
<dbReference type="InterPro" id="IPR013783">
    <property type="entry name" value="Ig-like_fold"/>
</dbReference>
<dbReference type="InterPro" id="IPR003598">
    <property type="entry name" value="Ig_sub2"/>
</dbReference>
<dbReference type="GO" id="GO:0005769">
    <property type="term" value="C:early endosome"/>
    <property type="evidence" value="ECO:0007669"/>
    <property type="project" value="TreeGrafter"/>
</dbReference>
<dbReference type="PANTHER" id="PTHR47243">
    <property type="entry name" value="SIALOADHESIN"/>
    <property type="match status" value="1"/>
</dbReference>
<organism evidence="2 3">
    <name type="scientific">Sitta europaea</name>
    <name type="common">Eurasian nuthatch</name>
    <dbReference type="NCBI Taxonomy" id="50251"/>
    <lineage>
        <taxon>Eukaryota</taxon>
        <taxon>Metazoa</taxon>
        <taxon>Chordata</taxon>
        <taxon>Craniata</taxon>
        <taxon>Vertebrata</taxon>
        <taxon>Euteleostomi</taxon>
        <taxon>Archelosauria</taxon>
        <taxon>Archosauria</taxon>
        <taxon>Dinosauria</taxon>
        <taxon>Saurischia</taxon>
        <taxon>Theropoda</taxon>
        <taxon>Coelurosauria</taxon>
        <taxon>Aves</taxon>
        <taxon>Neognathae</taxon>
        <taxon>Neoaves</taxon>
        <taxon>Telluraves</taxon>
        <taxon>Australaves</taxon>
        <taxon>Passeriformes</taxon>
        <taxon>Sittidae</taxon>
        <taxon>Sitta</taxon>
    </lineage>
</organism>
<dbReference type="InterPro" id="IPR007110">
    <property type="entry name" value="Ig-like_dom"/>
</dbReference>
<evidence type="ECO:0000259" key="1">
    <source>
        <dbReference type="PROSITE" id="PS50835"/>
    </source>
</evidence>
<accession>A0A7L1UW58</accession>